<name>A0ABV9Q744_9BACL</name>
<dbReference type="RefSeq" id="WP_380029762.1">
    <property type="nucleotide sequence ID" value="NZ_JBHSHC010000158.1"/>
</dbReference>
<keyword evidence="10" id="KW-1185">Reference proteome</keyword>
<feature type="transmembrane region" description="Helical" evidence="8">
    <location>
        <begin position="219"/>
        <end position="248"/>
    </location>
</feature>
<gene>
    <name evidence="9" type="ORF">ACFO8Q_23725</name>
</gene>
<proteinExistence type="inferred from homology"/>
<dbReference type="NCBIfam" id="TIGR00912">
    <property type="entry name" value="2A0309"/>
    <property type="match status" value="1"/>
</dbReference>
<evidence type="ECO:0000256" key="8">
    <source>
        <dbReference type="SAM" id="Phobius"/>
    </source>
</evidence>
<keyword evidence="6 8" id="KW-1133">Transmembrane helix</keyword>
<sequence length="367" mass="40685">MLEKGRISAFQMGIMMHPTIVATALLLLPAITAKHAERDMWLSPIWASLIGFLTVYLAYRLNNLYPKETIVQYSERIVGRIPGKGIGLVYLFFYLHANGIVVREYAEFITGKFLVRTPMIVIIASMLLVCAFAVRGGVEVLGRAAQMFVPITILLLTFIIVLLIPEVKGKNMFPVMAKGIMPSVKGAVTPQSWFSEFILISFLLPFLTDREKGMKWGMISVLAVMLTMLVTNMATLFVFGGITATLTYPVMEVAGYISIAAFLEHLDSIVMAIWIAGTFVKISVFYYALVLGTAQWLNLSDYRPIVLPIGFLLAVFSIWSGPNLQELAHFLATSSSFYLTSVQTGIPLLLVLIALIRDGNRKGGQKR</sequence>
<feature type="transmembrane region" description="Helical" evidence="8">
    <location>
        <begin position="113"/>
        <end position="135"/>
    </location>
</feature>
<dbReference type="InterPro" id="IPR004761">
    <property type="entry name" value="Spore_GerAB"/>
</dbReference>
<evidence type="ECO:0000313" key="9">
    <source>
        <dbReference type="EMBL" id="MFC4770291.1"/>
    </source>
</evidence>
<evidence type="ECO:0000256" key="7">
    <source>
        <dbReference type="ARBA" id="ARBA00023136"/>
    </source>
</evidence>
<evidence type="ECO:0000256" key="5">
    <source>
        <dbReference type="ARBA" id="ARBA00022692"/>
    </source>
</evidence>
<keyword evidence="5 8" id="KW-0812">Transmembrane</keyword>
<feature type="transmembrane region" description="Helical" evidence="8">
    <location>
        <begin position="43"/>
        <end position="61"/>
    </location>
</feature>
<dbReference type="Pfam" id="PF03845">
    <property type="entry name" value="Spore_permease"/>
    <property type="match status" value="1"/>
</dbReference>
<accession>A0ABV9Q744</accession>
<evidence type="ECO:0000256" key="6">
    <source>
        <dbReference type="ARBA" id="ARBA00022989"/>
    </source>
</evidence>
<feature type="transmembrane region" description="Helical" evidence="8">
    <location>
        <begin position="268"/>
        <end position="290"/>
    </location>
</feature>
<protein>
    <submittedName>
        <fullName evidence="9">Endospore germination permease</fullName>
    </submittedName>
</protein>
<evidence type="ECO:0000313" key="10">
    <source>
        <dbReference type="Proteomes" id="UP001596002"/>
    </source>
</evidence>
<feature type="transmembrane region" description="Helical" evidence="8">
    <location>
        <begin position="81"/>
        <end position="101"/>
    </location>
</feature>
<feature type="transmembrane region" description="Helical" evidence="8">
    <location>
        <begin position="187"/>
        <end position="207"/>
    </location>
</feature>
<comment type="caution">
    <text evidence="9">The sequence shown here is derived from an EMBL/GenBank/DDBJ whole genome shotgun (WGS) entry which is preliminary data.</text>
</comment>
<comment type="similarity">
    <text evidence="2">Belongs to the amino acid-polyamine-organocation (APC) superfamily. Spore germination protein (SGP) (TC 2.A.3.9) family.</text>
</comment>
<dbReference type="EMBL" id="JBHSHC010000158">
    <property type="protein sequence ID" value="MFC4770291.1"/>
    <property type="molecule type" value="Genomic_DNA"/>
</dbReference>
<keyword evidence="3" id="KW-0813">Transport</keyword>
<dbReference type="PANTHER" id="PTHR34975">
    <property type="entry name" value="SPORE GERMINATION PROTEIN A2"/>
    <property type="match status" value="1"/>
</dbReference>
<evidence type="ECO:0000256" key="3">
    <source>
        <dbReference type="ARBA" id="ARBA00022448"/>
    </source>
</evidence>
<evidence type="ECO:0000256" key="4">
    <source>
        <dbReference type="ARBA" id="ARBA00022544"/>
    </source>
</evidence>
<feature type="transmembrane region" description="Helical" evidence="8">
    <location>
        <begin position="147"/>
        <end position="167"/>
    </location>
</feature>
<evidence type="ECO:0000256" key="1">
    <source>
        <dbReference type="ARBA" id="ARBA00004141"/>
    </source>
</evidence>
<organism evidence="9 10">
    <name type="scientific">Effusibacillus consociatus</name>
    <dbReference type="NCBI Taxonomy" id="1117041"/>
    <lineage>
        <taxon>Bacteria</taxon>
        <taxon>Bacillati</taxon>
        <taxon>Bacillota</taxon>
        <taxon>Bacilli</taxon>
        <taxon>Bacillales</taxon>
        <taxon>Alicyclobacillaceae</taxon>
        <taxon>Effusibacillus</taxon>
    </lineage>
</organism>
<keyword evidence="4" id="KW-0309">Germination</keyword>
<reference evidence="10" key="1">
    <citation type="journal article" date="2019" name="Int. J. Syst. Evol. Microbiol.">
        <title>The Global Catalogue of Microorganisms (GCM) 10K type strain sequencing project: providing services to taxonomists for standard genome sequencing and annotation.</title>
        <authorList>
            <consortium name="The Broad Institute Genomics Platform"/>
            <consortium name="The Broad Institute Genome Sequencing Center for Infectious Disease"/>
            <person name="Wu L."/>
            <person name="Ma J."/>
        </authorList>
    </citation>
    <scope>NUCLEOTIDE SEQUENCE [LARGE SCALE GENOMIC DNA]</scope>
    <source>
        <strain evidence="10">WYCCWR 12678</strain>
    </source>
</reference>
<evidence type="ECO:0000256" key="2">
    <source>
        <dbReference type="ARBA" id="ARBA00007998"/>
    </source>
</evidence>
<dbReference type="Proteomes" id="UP001596002">
    <property type="component" value="Unassembled WGS sequence"/>
</dbReference>
<keyword evidence="7 8" id="KW-0472">Membrane</keyword>
<dbReference type="PANTHER" id="PTHR34975:SF2">
    <property type="entry name" value="SPORE GERMINATION PROTEIN A2"/>
    <property type="match status" value="1"/>
</dbReference>
<dbReference type="Gene3D" id="1.20.1740.10">
    <property type="entry name" value="Amino acid/polyamine transporter I"/>
    <property type="match status" value="1"/>
</dbReference>
<feature type="transmembrane region" description="Helical" evidence="8">
    <location>
        <begin position="302"/>
        <end position="321"/>
    </location>
</feature>
<feature type="transmembrane region" description="Helical" evidence="8">
    <location>
        <begin position="336"/>
        <end position="356"/>
    </location>
</feature>
<comment type="subcellular location">
    <subcellularLocation>
        <location evidence="1">Membrane</location>
        <topology evidence="1">Multi-pass membrane protein</topology>
    </subcellularLocation>
</comment>